<comment type="caution">
    <text evidence="2">The sequence shown here is derived from an EMBL/GenBank/DDBJ whole genome shotgun (WGS) entry which is preliminary data.</text>
</comment>
<dbReference type="RefSeq" id="WP_303686789.1">
    <property type="nucleotide sequence ID" value="NZ_CAJXYO010000021.1"/>
</dbReference>
<protein>
    <recommendedName>
        <fullName evidence="4">Phytanoyl-CoA dioxygenase</fullName>
    </recommendedName>
</protein>
<evidence type="ECO:0000256" key="1">
    <source>
        <dbReference type="ARBA" id="ARBA00001954"/>
    </source>
</evidence>
<dbReference type="Proteomes" id="UP000196102">
    <property type="component" value="Unassembled WGS sequence"/>
</dbReference>
<evidence type="ECO:0008006" key="4">
    <source>
        <dbReference type="Google" id="ProtNLM"/>
    </source>
</evidence>
<name>A0A1Z8AWA2_9FLAO</name>
<dbReference type="Gene3D" id="2.60.120.620">
    <property type="entry name" value="q2cbj1_9rhob like domain"/>
    <property type="match status" value="1"/>
</dbReference>
<organism evidence="2 3">
    <name type="scientific">Nonlabens dokdonensis</name>
    <dbReference type="NCBI Taxonomy" id="328515"/>
    <lineage>
        <taxon>Bacteria</taxon>
        <taxon>Pseudomonadati</taxon>
        <taxon>Bacteroidota</taxon>
        <taxon>Flavobacteriia</taxon>
        <taxon>Flavobacteriales</taxon>
        <taxon>Flavobacteriaceae</taxon>
        <taxon>Nonlabens</taxon>
    </lineage>
</organism>
<dbReference type="AlphaFoldDB" id="A0A1Z8AWA2"/>
<evidence type="ECO:0000313" key="3">
    <source>
        <dbReference type="Proteomes" id="UP000196102"/>
    </source>
</evidence>
<gene>
    <name evidence="2" type="ORF">A9Q93_07485</name>
</gene>
<dbReference type="InterPro" id="IPR008775">
    <property type="entry name" value="Phytyl_CoA_dOase-like"/>
</dbReference>
<reference evidence="3" key="1">
    <citation type="journal article" date="2017" name="Proc. Natl. Acad. Sci. U.S.A.">
        <title>Simulation of Deepwater Horizon oil plume reveals substrate specialization within a complex community of hydrocarbon-degraders.</title>
        <authorList>
            <person name="Hu P."/>
            <person name="Dubinsky E.A."/>
            <person name="Probst A.J."/>
            <person name="Wang J."/>
            <person name="Sieber C.M.K."/>
            <person name="Tom L.M."/>
            <person name="Gardinali P."/>
            <person name="Banfield J.F."/>
            <person name="Atlas R.M."/>
            <person name="Andersen G.L."/>
        </authorList>
    </citation>
    <scope>NUCLEOTIDE SEQUENCE [LARGE SCALE GENOMIC DNA]</scope>
</reference>
<dbReference type="PANTHER" id="PTHR20883">
    <property type="entry name" value="PHYTANOYL-COA DIOXYGENASE DOMAIN CONTAINING 1"/>
    <property type="match status" value="1"/>
</dbReference>
<evidence type="ECO:0000313" key="2">
    <source>
        <dbReference type="EMBL" id="OUS14603.1"/>
    </source>
</evidence>
<dbReference type="PANTHER" id="PTHR20883:SF48">
    <property type="entry name" value="ECTOINE DIOXYGENASE"/>
    <property type="match status" value="1"/>
</dbReference>
<dbReference type="Pfam" id="PF05721">
    <property type="entry name" value="PhyH"/>
    <property type="match status" value="1"/>
</dbReference>
<dbReference type="EMBL" id="MAAX01000117">
    <property type="protein sequence ID" value="OUS14603.1"/>
    <property type="molecule type" value="Genomic_DNA"/>
</dbReference>
<proteinExistence type="predicted"/>
<dbReference type="GO" id="GO:0016706">
    <property type="term" value="F:2-oxoglutarate-dependent dioxygenase activity"/>
    <property type="evidence" value="ECO:0007669"/>
    <property type="project" value="UniProtKB-ARBA"/>
</dbReference>
<dbReference type="GO" id="GO:0005506">
    <property type="term" value="F:iron ion binding"/>
    <property type="evidence" value="ECO:0007669"/>
    <property type="project" value="UniProtKB-ARBA"/>
</dbReference>
<comment type="cofactor">
    <cofactor evidence="1">
        <name>Fe(2+)</name>
        <dbReference type="ChEBI" id="CHEBI:29033"/>
    </cofactor>
</comment>
<accession>A0A1Z8AWA2</accession>
<dbReference type="SUPFAM" id="SSF51197">
    <property type="entry name" value="Clavaminate synthase-like"/>
    <property type="match status" value="1"/>
</dbReference>
<sequence>MLSKDQIQYFMENGVLILRNFFSDDEVSTWRNQALNHHKNPKTSEEWKYAIMNCPSSEFHLKNDAHPAIHKKMNALYQCFNDQIEWTGENELVARRPEIDAEWLGARTPHLDFPVYDKIRTLANSVFYLNDVTPKGGPLMYWEKSHKVAWDYFKENPSHYMAQGDLSQGQIFEILTESMDSDPIPFYGKAGDLLIWHSLTLHSPSVNLSHDARLAIIGRWGATIKDEELRFDFSKNIWDKWHLKTF</sequence>